<dbReference type="Pfam" id="PF17131">
    <property type="entry name" value="LolA_like"/>
    <property type="match status" value="1"/>
</dbReference>
<dbReference type="AlphaFoldDB" id="A0AAX0YYU4"/>
<keyword evidence="1" id="KW-0472">Membrane</keyword>
<keyword evidence="1" id="KW-0812">Transmembrane</keyword>
<gene>
    <name evidence="3" type="ORF">C0W53_04500</name>
</gene>
<organism evidence="3 4">
    <name type="scientific">Photobacterium kishitanii</name>
    <dbReference type="NCBI Taxonomy" id="318456"/>
    <lineage>
        <taxon>Bacteria</taxon>
        <taxon>Pseudomonadati</taxon>
        <taxon>Pseudomonadota</taxon>
        <taxon>Gammaproteobacteria</taxon>
        <taxon>Vibrionales</taxon>
        <taxon>Vibrionaceae</taxon>
        <taxon>Photobacterium</taxon>
    </lineage>
</organism>
<proteinExistence type="predicted"/>
<protein>
    <submittedName>
        <fullName evidence="3">Outer membrane lipoprotein-sorting protein</fullName>
    </submittedName>
</protein>
<dbReference type="InterPro" id="IPR011220">
    <property type="entry name" value="UCP028205"/>
</dbReference>
<evidence type="ECO:0000259" key="2">
    <source>
        <dbReference type="Pfam" id="PF17131"/>
    </source>
</evidence>
<comment type="caution">
    <text evidence="3">The sequence shown here is derived from an EMBL/GenBank/DDBJ whole genome shotgun (WGS) entry which is preliminary data.</text>
</comment>
<keyword evidence="3" id="KW-0449">Lipoprotein</keyword>
<dbReference type="Proteomes" id="UP000240728">
    <property type="component" value="Unassembled WGS sequence"/>
</dbReference>
<feature type="domain" description="Uncharacterized protein TP-0789" evidence="2">
    <location>
        <begin position="83"/>
        <end position="260"/>
    </location>
</feature>
<dbReference type="PIRSF" id="PIRSF028205">
    <property type="entry name" value="UCP028205"/>
    <property type="match status" value="1"/>
</dbReference>
<evidence type="ECO:0000313" key="3">
    <source>
        <dbReference type="EMBL" id="PSX46200.1"/>
    </source>
</evidence>
<feature type="transmembrane region" description="Helical" evidence="1">
    <location>
        <begin position="12"/>
        <end position="30"/>
    </location>
</feature>
<dbReference type="CDD" id="cd16329">
    <property type="entry name" value="LolA_like"/>
    <property type="match status" value="1"/>
</dbReference>
<dbReference type="EMBL" id="PYOZ01000002">
    <property type="protein sequence ID" value="PSX46200.1"/>
    <property type="molecule type" value="Genomic_DNA"/>
</dbReference>
<keyword evidence="1" id="KW-1133">Transmembrane helix</keyword>
<evidence type="ECO:0000313" key="4">
    <source>
        <dbReference type="Proteomes" id="UP000240728"/>
    </source>
</evidence>
<dbReference type="Gene3D" id="2.50.20.10">
    <property type="entry name" value="Lipoprotein localisation LolA/LolB/LppX"/>
    <property type="match status" value="1"/>
</dbReference>
<evidence type="ECO:0000256" key="1">
    <source>
        <dbReference type="SAM" id="Phobius"/>
    </source>
</evidence>
<reference evidence="3 4" key="1">
    <citation type="submission" date="2018-01" db="EMBL/GenBank/DDBJ databases">
        <title>Whole genome sequencing of Histamine producing bacteria.</title>
        <authorList>
            <person name="Butler K."/>
        </authorList>
    </citation>
    <scope>NUCLEOTIDE SEQUENCE [LARGE SCALE GENOMIC DNA]</scope>
    <source>
        <strain evidence="3 4">A1-4</strain>
    </source>
</reference>
<accession>A0AAX0YYU4</accession>
<keyword evidence="4" id="KW-1185">Reference proteome</keyword>
<name>A0AAX0YYU4_9GAMM</name>
<dbReference type="InterPro" id="IPR033399">
    <property type="entry name" value="TP_0789-like"/>
</dbReference>
<sequence length="266" mass="30316">MFNQRQQRYLSYFIKLSVCITGLVSSLAMASNTFSEQQVQQMLSTADSFRLQDDAAKVVSLVTLYQHNEVDKTRQYNVYTRANRQSLVIFKSAVEAGQKMLMLGDNYWLQMPKTRRPIRITPMQKLLGEASVGDISTLAWRYDYKASWYANENISDVSGKSVAAYQLKLIAVTAGVSYQKIDLWIDKLTYFPLRADLYLASGKLAKQAVFSQGIRDDKPAVVAMTLLDSIQPSKKTVIEYQQVVSWKLDDKYYTPSFLSRSNTTEL</sequence>